<dbReference type="PANTHER" id="PTHR34562:SF8">
    <property type="entry name" value="WPP DOMAIN-INTERACTING PROTEIN 1"/>
    <property type="match status" value="1"/>
</dbReference>
<protein>
    <submittedName>
        <fullName evidence="2">PRA1 family protein G2</fullName>
    </submittedName>
</protein>
<evidence type="ECO:0000313" key="3">
    <source>
        <dbReference type="Proteomes" id="UP000436088"/>
    </source>
</evidence>
<evidence type="ECO:0000256" key="1">
    <source>
        <dbReference type="SAM" id="MobiDB-lite"/>
    </source>
</evidence>
<dbReference type="EMBL" id="VEPZ02001331">
    <property type="protein sequence ID" value="KAE8679187.1"/>
    <property type="molecule type" value="Genomic_DNA"/>
</dbReference>
<name>A0A6A2YKQ5_HIBSY</name>
<feature type="region of interest" description="Disordered" evidence="1">
    <location>
        <begin position="227"/>
        <end position="313"/>
    </location>
</feature>
<dbReference type="AlphaFoldDB" id="A0A6A2YKQ5"/>
<dbReference type="Proteomes" id="UP000436088">
    <property type="component" value="Unassembled WGS sequence"/>
</dbReference>
<reference evidence="2" key="1">
    <citation type="submission" date="2019-09" db="EMBL/GenBank/DDBJ databases">
        <title>Draft genome information of white flower Hibiscus syriacus.</title>
        <authorList>
            <person name="Kim Y.-M."/>
        </authorList>
    </citation>
    <scope>NUCLEOTIDE SEQUENCE [LARGE SCALE GENOMIC DNA]</scope>
    <source>
        <strain evidence="2">YM2019G1</strain>
    </source>
</reference>
<feature type="compositionally biased region" description="Basic and acidic residues" evidence="1">
    <location>
        <begin position="258"/>
        <end position="273"/>
    </location>
</feature>
<feature type="region of interest" description="Disordered" evidence="1">
    <location>
        <begin position="1"/>
        <end position="104"/>
    </location>
</feature>
<organism evidence="2 3">
    <name type="scientific">Hibiscus syriacus</name>
    <name type="common">Rose of Sharon</name>
    <dbReference type="NCBI Taxonomy" id="106335"/>
    <lineage>
        <taxon>Eukaryota</taxon>
        <taxon>Viridiplantae</taxon>
        <taxon>Streptophyta</taxon>
        <taxon>Embryophyta</taxon>
        <taxon>Tracheophyta</taxon>
        <taxon>Spermatophyta</taxon>
        <taxon>Magnoliopsida</taxon>
        <taxon>eudicotyledons</taxon>
        <taxon>Gunneridae</taxon>
        <taxon>Pentapetalae</taxon>
        <taxon>rosids</taxon>
        <taxon>malvids</taxon>
        <taxon>Malvales</taxon>
        <taxon>Malvaceae</taxon>
        <taxon>Malvoideae</taxon>
        <taxon>Hibiscus</taxon>
    </lineage>
</organism>
<dbReference type="InterPro" id="IPR044696">
    <property type="entry name" value="WIP1/2/3"/>
</dbReference>
<accession>A0A6A2YKQ5</accession>
<dbReference type="PANTHER" id="PTHR34562">
    <property type="entry name" value="WPP DOMAIN-INTERACTING PROTEIN 2"/>
    <property type="match status" value="1"/>
</dbReference>
<sequence>MDLGSERSTLELVEDNEAAQNTIHHAADDKIKIKHADDHGSKDNGSCTNDDPTQRSDTDQTDESNALTADNHVKGTAETVQPMHSPLVSVKSPGASSSPTTKGYGLKKWRRIKRDFVKDATVTMKSGKIVKRGLTGSANLDPSKPQHRASPEINQNSGSPHGPMNMFMMHSPNSDSMFTVGAAFASATDSENSEDRSSKSSTAASMPKVRYDLPSVLGYVHEKHQMNLNGNTVGSSSQRVQQGRGRAESSKKARGVRVKIEKENSHSSMESDSRSSNFIFTQGSISVTSNGKKHRNPVNYDGENSDEAQGDEHQISKEVQTAYRKENSGDIEELSPDDLAAGLSWEDKDEKGENHQPSPDQDPLVQSILALQSVQEALENELHKLGDIGKEPLHDGSVSINGVNVGSAFAYEVIHETCSSDQLASEKITNGTSGSLETQVFTLTHKVKYLESKLEEARVVLRAKESRIYELETVQSSRLQKESSTAELQQDKYREMELDLEGLFQQKMESEIEFLVLTNEIEKWRGAVFEEQTTLAGEQEQMLNKLGEVESKAVMLKKQAKELEKYHGNILDVEEVLKMRGRVYINPFRGGCPHLSFKENRSFPVCDWLFLFCESMYIAILNFWPWRSAACRWLGFE</sequence>
<comment type="caution">
    <text evidence="2">The sequence shown here is derived from an EMBL/GenBank/DDBJ whole genome shotgun (WGS) entry which is preliminary data.</text>
</comment>
<evidence type="ECO:0000313" key="2">
    <source>
        <dbReference type="EMBL" id="KAE8679187.1"/>
    </source>
</evidence>
<gene>
    <name evidence="2" type="ORF">F3Y22_tig00111402pilonHSYRG00953</name>
</gene>
<feature type="compositionally biased region" description="Polar residues" evidence="1">
    <location>
        <begin position="277"/>
        <end position="290"/>
    </location>
</feature>
<feature type="region of interest" description="Disordered" evidence="1">
    <location>
        <begin position="133"/>
        <end position="165"/>
    </location>
</feature>
<feature type="compositionally biased region" description="Polar residues" evidence="1">
    <location>
        <begin position="227"/>
        <end position="241"/>
    </location>
</feature>
<keyword evidence="3" id="KW-1185">Reference proteome</keyword>
<feature type="compositionally biased region" description="Basic and acidic residues" evidence="1">
    <location>
        <begin position="25"/>
        <end position="42"/>
    </location>
</feature>
<proteinExistence type="predicted"/>